<gene>
    <name evidence="2" type="ORF">SAMN05216219_1591</name>
</gene>
<feature type="compositionally biased region" description="Acidic residues" evidence="1">
    <location>
        <begin position="17"/>
        <end position="27"/>
    </location>
</feature>
<protein>
    <submittedName>
        <fullName evidence="2">Uncharacterized protein</fullName>
    </submittedName>
</protein>
<evidence type="ECO:0000256" key="1">
    <source>
        <dbReference type="SAM" id="MobiDB-lite"/>
    </source>
</evidence>
<reference evidence="3" key="1">
    <citation type="submission" date="2016-10" db="EMBL/GenBank/DDBJ databases">
        <authorList>
            <person name="Varghese N."/>
            <person name="Submissions S."/>
        </authorList>
    </citation>
    <scope>NUCLEOTIDE SEQUENCE [LARGE SCALE GENOMIC DNA]</scope>
    <source>
        <strain evidence="3">CGMCC 1.11101</strain>
    </source>
</reference>
<name>A0A1I5AX21_9MICO</name>
<sequence length="36" mass="4169">MSLYTGSVLGLERPDTGEEDEYEPIDEDDRKSDYED</sequence>
<proteinExistence type="predicted"/>
<dbReference type="AlphaFoldDB" id="A0A1I5AX21"/>
<accession>A0A1I5AX21</accession>
<organism evidence="2 3">
    <name type="scientific">Mycetocola miduiensis</name>
    <dbReference type="NCBI Taxonomy" id="995034"/>
    <lineage>
        <taxon>Bacteria</taxon>
        <taxon>Bacillati</taxon>
        <taxon>Actinomycetota</taxon>
        <taxon>Actinomycetes</taxon>
        <taxon>Micrococcales</taxon>
        <taxon>Microbacteriaceae</taxon>
        <taxon>Mycetocola</taxon>
    </lineage>
</organism>
<dbReference type="Proteomes" id="UP000198867">
    <property type="component" value="Unassembled WGS sequence"/>
</dbReference>
<feature type="region of interest" description="Disordered" evidence="1">
    <location>
        <begin position="1"/>
        <end position="36"/>
    </location>
</feature>
<dbReference type="STRING" id="995034.SAMN05216219_1591"/>
<evidence type="ECO:0000313" key="2">
    <source>
        <dbReference type="EMBL" id="SFN67003.1"/>
    </source>
</evidence>
<dbReference type="EMBL" id="FOVM01000004">
    <property type="protein sequence ID" value="SFN67003.1"/>
    <property type="molecule type" value="Genomic_DNA"/>
</dbReference>
<evidence type="ECO:0000313" key="3">
    <source>
        <dbReference type="Proteomes" id="UP000198867"/>
    </source>
</evidence>
<keyword evidence="3" id="KW-1185">Reference proteome</keyword>